<dbReference type="Proteomes" id="UP001352852">
    <property type="component" value="Unassembled WGS sequence"/>
</dbReference>
<sequence>MESRGAACLRVDRVRSEEAKVMKSGCCQRSLMEYPNSNSWHKKAKAASPIAGGVTLGATQAPHNAVAAVWLLLGLVLLLLREPDRRIPFTP</sequence>
<proteinExistence type="predicted"/>
<dbReference type="EMBL" id="JAHUTJ010041587">
    <property type="protein sequence ID" value="MED6280329.1"/>
    <property type="molecule type" value="Genomic_DNA"/>
</dbReference>
<evidence type="ECO:0000313" key="1">
    <source>
        <dbReference type="EMBL" id="MED6280329.1"/>
    </source>
</evidence>
<gene>
    <name evidence="1" type="ORF">CHARACLAT_009730</name>
</gene>
<keyword evidence="2" id="KW-1185">Reference proteome</keyword>
<reference evidence="1 2" key="1">
    <citation type="submission" date="2021-06" db="EMBL/GenBank/DDBJ databases">
        <authorList>
            <person name="Palmer J.M."/>
        </authorList>
    </citation>
    <scope>NUCLEOTIDE SEQUENCE [LARGE SCALE GENOMIC DNA]</scope>
    <source>
        <strain evidence="1 2">CL_MEX2019</strain>
        <tissue evidence="1">Muscle</tissue>
    </source>
</reference>
<evidence type="ECO:0000313" key="2">
    <source>
        <dbReference type="Proteomes" id="UP001352852"/>
    </source>
</evidence>
<comment type="caution">
    <text evidence="1">The sequence shown here is derived from an EMBL/GenBank/DDBJ whole genome shotgun (WGS) entry which is preliminary data.</text>
</comment>
<protein>
    <submittedName>
        <fullName evidence="1">Uncharacterized protein</fullName>
    </submittedName>
</protein>
<name>A0ABU7E3A4_9TELE</name>
<accession>A0ABU7E3A4</accession>
<organism evidence="1 2">
    <name type="scientific">Characodon lateralis</name>
    <dbReference type="NCBI Taxonomy" id="208331"/>
    <lineage>
        <taxon>Eukaryota</taxon>
        <taxon>Metazoa</taxon>
        <taxon>Chordata</taxon>
        <taxon>Craniata</taxon>
        <taxon>Vertebrata</taxon>
        <taxon>Euteleostomi</taxon>
        <taxon>Actinopterygii</taxon>
        <taxon>Neopterygii</taxon>
        <taxon>Teleostei</taxon>
        <taxon>Neoteleostei</taxon>
        <taxon>Acanthomorphata</taxon>
        <taxon>Ovalentaria</taxon>
        <taxon>Atherinomorphae</taxon>
        <taxon>Cyprinodontiformes</taxon>
        <taxon>Goodeidae</taxon>
        <taxon>Characodon</taxon>
    </lineage>
</organism>